<reference evidence="1 2" key="1">
    <citation type="journal article" date="2009" name="Science">
        <title>Green evolution and dynamic adaptations revealed by genomes of the marine picoeukaryotes Micromonas.</title>
        <authorList>
            <person name="Worden A.Z."/>
            <person name="Lee J.H."/>
            <person name="Mock T."/>
            <person name="Rouze P."/>
            <person name="Simmons M.P."/>
            <person name="Aerts A.L."/>
            <person name="Allen A.E."/>
            <person name="Cuvelier M.L."/>
            <person name="Derelle E."/>
            <person name="Everett M.V."/>
            <person name="Foulon E."/>
            <person name="Grimwood J."/>
            <person name="Gundlach H."/>
            <person name="Henrissat B."/>
            <person name="Napoli C."/>
            <person name="McDonald S.M."/>
            <person name="Parker M.S."/>
            <person name="Rombauts S."/>
            <person name="Salamov A."/>
            <person name="Von Dassow P."/>
            <person name="Badger J.H."/>
            <person name="Coutinho P.M."/>
            <person name="Demir E."/>
            <person name="Dubchak I."/>
            <person name="Gentemann C."/>
            <person name="Eikrem W."/>
            <person name="Gready J.E."/>
            <person name="John U."/>
            <person name="Lanier W."/>
            <person name="Lindquist E.A."/>
            <person name="Lucas S."/>
            <person name="Mayer K.F."/>
            <person name="Moreau H."/>
            <person name="Not F."/>
            <person name="Otillar R."/>
            <person name="Panaud O."/>
            <person name="Pangilinan J."/>
            <person name="Paulsen I."/>
            <person name="Piegu B."/>
            <person name="Poliakov A."/>
            <person name="Robbens S."/>
            <person name="Schmutz J."/>
            <person name="Toulza E."/>
            <person name="Wyss T."/>
            <person name="Zelensky A."/>
            <person name="Zhou K."/>
            <person name="Armbrust E.V."/>
            <person name="Bhattacharya D."/>
            <person name="Goodenough U.W."/>
            <person name="Van de Peer Y."/>
            <person name="Grigoriev I.V."/>
        </authorList>
    </citation>
    <scope>NUCLEOTIDE SEQUENCE [LARGE SCALE GENOMIC DNA]</scope>
    <source>
        <strain evidence="2">RCC299 / NOUM17</strain>
    </source>
</reference>
<evidence type="ECO:0000313" key="2">
    <source>
        <dbReference type="Proteomes" id="UP000002009"/>
    </source>
</evidence>
<dbReference type="PANTHER" id="PTHR46586:SF3">
    <property type="entry name" value="ANKYRIN REPEAT-CONTAINING PROTEIN"/>
    <property type="match status" value="1"/>
</dbReference>
<accession>C1EGN2</accession>
<dbReference type="AlphaFoldDB" id="C1EGN2"/>
<organism evidence="1 2">
    <name type="scientific">Micromonas commoda (strain RCC299 / NOUM17 / CCMP2709)</name>
    <name type="common">Picoplanktonic green alga</name>
    <dbReference type="NCBI Taxonomy" id="296587"/>
    <lineage>
        <taxon>Eukaryota</taxon>
        <taxon>Viridiplantae</taxon>
        <taxon>Chlorophyta</taxon>
        <taxon>Mamiellophyceae</taxon>
        <taxon>Mamiellales</taxon>
        <taxon>Mamiellaceae</taxon>
        <taxon>Micromonas</taxon>
    </lineage>
</organism>
<dbReference type="KEGG" id="mis:MICPUN_63933"/>
<proteinExistence type="predicted"/>
<dbReference type="InParanoid" id="C1EGN2"/>
<dbReference type="EMBL" id="CP001332">
    <property type="protein sequence ID" value="ACO67356.1"/>
    <property type="molecule type" value="Genomic_DNA"/>
</dbReference>
<dbReference type="OrthoDB" id="498371at2759"/>
<dbReference type="RefSeq" id="XP_002506098.1">
    <property type="nucleotide sequence ID" value="XM_002506052.1"/>
</dbReference>
<dbReference type="InterPro" id="IPR036770">
    <property type="entry name" value="Ankyrin_rpt-contain_sf"/>
</dbReference>
<dbReference type="GeneID" id="8248829"/>
<evidence type="ECO:0000313" key="1">
    <source>
        <dbReference type="EMBL" id="ACO67356.1"/>
    </source>
</evidence>
<keyword evidence="2" id="KW-1185">Reference proteome</keyword>
<dbReference type="PANTHER" id="PTHR46586">
    <property type="entry name" value="ANKYRIN REPEAT-CONTAINING PROTEIN"/>
    <property type="match status" value="1"/>
</dbReference>
<dbReference type="OMA" id="DERTCAF"/>
<evidence type="ECO:0008006" key="3">
    <source>
        <dbReference type="Google" id="ProtNLM"/>
    </source>
</evidence>
<name>C1EGN2_MICCC</name>
<gene>
    <name evidence="1" type="ORF">MICPUN_63933</name>
</gene>
<dbReference type="STRING" id="296587.C1EGN2"/>
<protein>
    <recommendedName>
        <fullName evidence="3">Ankyrin repeat protein</fullName>
    </recommendedName>
</protein>
<dbReference type="SUPFAM" id="SSF48403">
    <property type="entry name" value="Ankyrin repeat"/>
    <property type="match status" value="1"/>
</dbReference>
<dbReference type="InterPro" id="IPR052050">
    <property type="entry name" value="SecEffector_AnkRepeat"/>
</dbReference>
<dbReference type="Proteomes" id="UP000002009">
    <property type="component" value="Chromosome 14"/>
</dbReference>
<sequence>MEPRRSERIKVSKEDGFGVLLGALIREVPDLFDAEVLSKLDVEDHLRLAQVNKECLDAVYKLSPVEFMSTCPISRPYPKDSCPYDHNLWLYDSYIETGHLVPTWLGIPPTTSGHEVQGDTRAFLNRQHQAAAMGRLDVLKWLWNHGHKCVHYETAYWAVKYGHMHVLEWFFELPIERQLRKDDEDTLDPNCLFGDPEILCMGAAQVGNYEVLKFLREKGCPWGKRTSTEACRYGRLEVMKWLQKEGCLCDLDGFLSVCGGHLDVLKWIRETYPGCAFDARASQWSSIHNRLDCLMWLREHGCPWEASVMNHAAGGKGNLEILKWAHENGCPWNVSTANCAAISGNLEIIRYLHENGCPFSEDACRHAVEGEHWHCLDYLVNNELPGWEEYNY</sequence>
<dbReference type="Gene3D" id="1.25.40.20">
    <property type="entry name" value="Ankyrin repeat-containing domain"/>
    <property type="match status" value="1"/>
</dbReference>